<evidence type="ECO:0000256" key="5">
    <source>
        <dbReference type="ARBA" id="ARBA00023239"/>
    </source>
</evidence>
<dbReference type="Pfam" id="PF00682">
    <property type="entry name" value="HMGL-like"/>
    <property type="match status" value="1"/>
</dbReference>
<protein>
    <recommendedName>
        <fullName evidence="3">hydroxymethylglutaryl-CoA lyase</fullName>
        <ecNumber evidence="3">4.1.3.4</ecNumber>
    </recommendedName>
</protein>
<accession>A0ABR4LK68</accession>
<keyword evidence="9" id="KW-1185">Reference proteome</keyword>
<dbReference type="EC" id="4.1.3.4" evidence="3"/>
<evidence type="ECO:0000256" key="2">
    <source>
        <dbReference type="ARBA" id="ARBA00009405"/>
    </source>
</evidence>
<keyword evidence="4" id="KW-0479">Metal-binding</keyword>
<dbReference type="Proteomes" id="UP001610432">
    <property type="component" value="Unassembled WGS sequence"/>
</dbReference>
<dbReference type="NCBIfam" id="NF004283">
    <property type="entry name" value="PRK05692.1"/>
    <property type="match status" value="1"/>
</dbReference>
<dbReference type="InterPro" id="IPR043594">
    <property type="entry name" value="HMGL"/>
</dbReference>
<sequence>MNPQAEEPSASDSIRIVEVSPRDGLQSIPQHIPTSAKLELISRLSRTGLRTIELTSIVSPRAVPQLSDCRQVLNHEIVRDLHRPESGMRLPVLVPNLKGLDIAIAHGVQEVAVFVSATEEFSKANTRCSVTEALERARDVASRAIAAGMSVRGYISAIFTDPMTEDPTPHSAVLSCITSLLESGIYEISLGDTTGVGTPSLVRSLLAYLSANGIAMSKLAGHFHDSYGEALRNVWEAYLCGVRVFDSSVAGLGGCPFAPGARGNVATEEVVELFEGKGIGTGVEMGPLEETGRWVKDVLEELEGVAGAGTADERKEEVVVMAAGGSSSDFRRDVKTSVDVHAVLLPGRGGSSGVHSRIPAVGEVGLAT</sequence>
<gene>
    <name evidence="8" type="ORF">BJX67DRAFT_383359</name>
</gene>
<dbReference type="EMBL" id="JBFXLQ010000036">
    <property type="protein sequence ID" value="KAL2864940.1"/>
    <property type="molecule type" value="Genomic_DNA"/>
</dbReference>
<dbReference type="Gene3D" id="3.20.20.70">
    <property type="entry name" value="Aldolase class I"/>
    <property type="match status" value="1"/>
</dbReference>
<proteinExistence type="inferred from homology"/>
<dbReference type="GeneID" id="98148515"/>
<dbReference type="InterPro" id="IPR000891">
    <property type="entry name" value="PYR_CT"/>
</dbReference>
<comment type="catalytic activity">
    <reaction evidence="6">
        <text>(3S)-3-hydroxy-3-methylglutaryl-CoA = acetoacetate + acetyl-CoA</text>
        <dbReference type="Rhea" id="RHEA:24404"/>
        <dbReference type="ChEBI" id="CHEBI:13705"/>
        <dbReference type="ChEBI" id="CHEBI:43074"/>
        <dbReference type="ChEBI" id="CHEBI:57288"/>
        <dbReference type="EC" id="4.1.3.4"/>
    </reaction>
</comment>
<keyword evidence="5" id="KW-0456">Lyase</keyword>
<evidence type="ECO:0000256" key="6">
    <source>
        <dbReference type="ARBA" id="ARBA00049877"/>
    </source>
</evidence>
<comment type="caution">
    <text evidence="8">The sequence shown here is derived from an EMBL/GenBank/DDBJ whole genome shotgun (WGS) entry which is preliminary data.</text>
</comment>
<evidence type="ECO:0000256" key="1">
    <source>
        <dbReference type="ARBA" id="ARBA00005143"/>
    </source>
</evidence>
<evidence type="ECO:0000313" key="9">
    <source>
        <dbReference type="Proteomes" id="UP001610432"/>
    </source>
</evidence>
<name>A0ABR4LK68_9EURO</name>
<reference evidence="8 9" key="1">
    <citation type="submission" date="2024-07" db="EMBL/GenBank/DDBJ databases">
        <title>Section-level genome sequencing and comparative genomics of Aspergillus sections Usti and Cavernicolus.</title>
        <authorList>
            <consortium name="Lawrence Berkeley National Laboratory"/>
            <person name="Nybo J.L."/>
            <person name="Vesth T.C."/>
            <person name="Theobald S."/>
            <person name="Frisvad J.C."/>
            <person name="Larsen T.O."/>
            <person name="Kjaerboelling I."/>
            <person name="Rothschild-Mancinelli K."/>
            <person name="Lyhne E.K."/>
            <person name="Kogle M.E."/>
            <person name="Barry K."/>
            <person name="Clum A."/>
            <person name="Na H."/>
            <person name="Ledsgaard L."/>
            <person name="Lin J."/>
            <person name="Lipzen A."/>
            <person name="Kuo A."/>
            <person name="Riley R."/>
            <person name="Mondo S."/>
            <person name="Labutti K."/>
            <person name="Haridas S."/>
            <person name="Pangalinan J."/>
            <person name="Salamov A.A."/>
            <person name="Simmons B.A."/>
            <person name="Magnuson J.K."/>
            <person name="Chen J."/>
            <person name="Drula E."/>
            <person name="Henrissat B."/>
            <person name="Wiebenga A."/>
            <person name="Lubbers R.J."/>
            <person name="Gomes A.C."/>
            <person name="Macurrencykelacurrency M.R."/>
            <person name="Stajich J."/>
            <person name="Grigoriev I.V."/>
            <person name="Mortensen U.H."/>
            <person name="De Vries R.P."/>
            <person name="Baker S.E."/>
            <person name="Andersen M.R."/>
        </authorList>
    </citation>
    <scope>NUCLEOTIDE SEQUENCE [LARGE SCALE GENOMIC DNA]</scope>
    <source>
        <strain evidence="8 9">CBS 449.75</strain>
    </source>
</reference>
<dbReference type="CDD" id="cd07938">
    <property type="entry name" value="DRE_TIM_HMGL"/>
    <property type="match status" value="1"/>
</dbReference>
<evidence type="ECO:0000313" key="8">
    <source>
        <dbReference type="EMBL" id="KAL2864940.1"/>
    </source>
</evidence>
<organism evidence="8 9">
    <name type="scientific">Aspergillus lucknowensis</name>
    <dbReference type="NCBI Taxonomy" id="176173"/>
    <lineage>
        <taxon>Eukaryota</taxon>
        <taxon>Fungi</taxon>
        <taxon>Dikarya</taxon>
        <taxon>Ascomycota</taxon>
        <taxon>Pezizomycotina</taxon>
        <taxon>Eurotiomycetes</taxon>
        <taxon>Eurotiomycetidae</taxon>
        <taxon>Eurotiales</taxon>
        <taxon>Aspergillaceae</taxon>
        <taxon>Aspergillus</taxon>
        <taxon>Aspergillus subgen. Nidulantes</taxon>
    </lineage>
</organism>
<dbReference type="PANTHER" id="PTHR42738:SF17">
    <property type="entry name" value="HYDROXYMETHYLGLUTARYL-COA LYASE"/>
    <property type="match status" value="1"/>
</dbReference>
<dbReference type="SUPFAM" id="SSF51569">
    <property type="entry name" value="Aldolase"/>
    <property type="match status" value="1"/>
</dbReference>
<evidence type="ECO:0000256" key="4">
    <source>
        <dbReference type="ARBA" id="ARBA00022723"/>
    </source>
</evidence>
<dbReference type="InterPro" id="IPR013785">
    <property type="entry name" value="Aldolase_TIM"/>
</dbReference>
<comment type="pathway">
    <text evidence="1">Metabolic intermediate metabolism; (S)-3-hydroxy-3-methylglutaryl-CoA degradation; acetoacetate from (S)-3-hydroxy-3-methylglutaryl-CoA: step 1/1.</text>
</comment>
<evidence type="ECO:0000259" key="7">
    <source>
        <dbReference type="PROSITE" id="PS50991"/>
    </source>
</evidence>
<dbReference type="PROSITE" id="PS50991">
    <property type="entry name" value="PYR_CT"/>
    <property type="match status" value="1"/>
</dbReference>
<dbReference type="RefSeq" id="XP_070883919.1">
    <property type="nucleotide sequence ID" value="XM_071033443.1"/>
</dbReference>
<evidence type="ECO:0000256" key="3">
    <source>
        <dbReference type="ARBA" id="ARBA00012910"/>
    </source>
</evidence>
<feature type="domain" description="Pyruvate carboxyltransferase" evidence="7">
    <location>
        <begin position="14"/>
        <end position="289"/>
    </location>
</feature>
<comment type="similarity">
    <text evidence="2">Belongs to the HMG-CoA lyase family.</text>
</comment>
<dbReference type="PANTHER" id="PTHR42738">
    <property type="entry name" value="HYDROXYMETHYLGLUTARYL-COA LYASE"/>
    <property type="match status" value="1"/>
</dbReference>